<keyword evidence="3" id="KW-1185">Reference proteome</keyword>
<feature type="transmembrane region" description="Helical" evidence="1">
    <location>
        <begin position="65"/>
        <end position="84"/>
    </location>
</feature>
<protein>
    <recommendedName>
        <fullName evidence="4">VanZ like family protein</fullName>
    </recommendedName>
</protein>
<name>A0ABV6FYF5_9BACT</name>
<gene>
    <name evidence="2" type="ORF">ACFFIP_18140</name>
</gene>
<keyword evidence="1" id="KW-0472">Membrane</keyword>
<accession>A0ABV6FYF5</accession>
<dbReference type="RefSeq" id="WP_382389180.1">
    <property type="nucleotide sequence ID" value="NZ_JBHLWI010000083.1"/>
</dbReference>
<organism evidence="2 3">
    <name type="scientific">Fontibacter flavus</name>
    <dbReference type="NCBI Taxonomy" id="654838"/>
    <lineage>
        <taxon>Bacteria</taxon>
        <taxon>Pseudomonadati</taxon>
        <taxon>Bacteroidota</taxon>
        <taxon>Cytophagia</taxon>
        <taxon>Cytophagales</taxon>
        <taxon>Cyclobacteriaceae</taxon>
        <taxon>Fontibacter</taxon>
    </lineage>
</organism>
<feature type="transmembrane region" description="Helical" evidence="1">
    <location>
        <begin position="5"/>
        <end position="23"/>
    </location>
</feature>
<feature type="transmembrane region" description="Helical" evidence="1">
    <location>
        <begin position="96"/>
        <end position="113"/>
    </location>
</feature>
<reference evidence="2 3" key="1">
    <citation type="submission" date="2024-09" db="EMBL/GenBank/DDBJ databases">
        <authorList>
            <person name="Sun Q."/>
            <person name="Mori K."/>
        </authorList>
    </citation>
    <scope>NUCLEOTIDE SEQUENCE [LARGE SCALE GENOMIC DNA]</scope>
    <source>
        <strain evidence="2 3">CCM 7650</strain>
    </source>
</reference>
<evidence type="ECO:0000313" key="3">
    <source>
        <dbReference type="Proteomes" id="UP001589797"/>
    </source>
</evidence>
<comment type="caution">
    <text evidence="2">The sequence shown here is derived from an EMBL/GenBank/DDBJ whole genome shotgun (WGS) entry which is preliminary data.</text>
</comment>
<dbReference type="Proteomes" id="UP001589797">
    <property type="component" value="Unassembled WGS sequence"/>
</dbReference>
<feature type="transmembrane region" description="Helical" evidence="1">
    <location>
        <begin position="35"/>
        <end position="53"/>
    </location>
</feature>
<evidence type="ECO:0000256" key="1">
    <source>
        <dbReference type="SAM" id="Phobius"/>
    </source>
</evidence>
<evidence type="ECO:0000313" key="2">
    <source>
        <dbReference type="EMBL" id="MFC0264612.1"/>
    </source>
</evidence>
<keyword evidence="1" id="KW-1133">Transmembrane helix</keyword>
<proteinExistence type="predicted"/>
<sequence>MKKNYLSLFLLSILIFVLFRFPYRTFIYSEGIFDFYVADTSPNFLSVFVYVFYHKWRFANHRSSIFLILSILLGLIFYEIVFQRFISIQTFDFKDLIASFLGSVICFFVCLKFENRKFKDEVHLWK</sequence>
<keyword evidence="1" id="KW-0812">Transmembrane</keyword>
<dbReference type="EMBL" id="JBHLWI010000083">
    <property type="protein sequence ID" value="MFC0264612.1"/>
    <property type="molecule type" value="Genomic_DNA"/>
</dbReference>
<evidence type="ECO:0008006" key="4">
    <source>
        <dbReference type="Google" id="ProtNLM"/>
    </source>
</evidence>